<dbReference type="EMBL" id="WUAV01000004">
    <property type="protein sequence ID" value="KAF1759116.1"/>
    <property type="molecule type" value="Genomic_DNA"/>
</dbReference>
<dbReference type="AlphaFoldDB" id="A0A6A5GWX5"/>
<accession>A0A6A5GWX5</accession>
<evidence type="ECO:0000313" key="2">
    <source>
        <dbReference type="EMBL" id="KAF1759116.1"/>
    </source>
</evidence>
<dbReference type="RefSeq" id="XP_053585749.1">
    <property type="nucleotide sequence ID" value="XM_053730977.1"/>
</dbReference>
<feature type="region of interest" description="Disordered" evidence="1">
    <location>
        <begin position="36"/>
        <end position="74"/>
    </location>
</feature>
<proteinExistence type="predicted"/>
<evidence type="ECO:0000256" key="1">
    <source>
        <dbReference type="SAM" id="MobiDB-lite"/>
    </source>
</evidence>
<protein>
    <submittedName>
        <fullName evidence="2">Uncharacterized protein</fullName>
    </submittedName>
</protein>
<dbReference type="CTD" id="78776103"/>
<gene>
    <name evidence="2" type="ORF">GCK72_015577</name>
</gene>
<dbReference type="Proteomes" id="UP000483820">
    <property type="component" value="Chromosome IV"/>
</dbReference>
<feature type="compositionally biased region" description="Basic and acidic residues" evidence="1">
    <location>
        <begin position="36"/>
        <end position="63"/>
    </location>
</feature>
<dbReference type="GeneID" id="78776103"/>
<reference evidence="2 3" key="1">
    <citation type="submission" date="2019-12" db="EMBL/GenBank/DDBJ databases">
        <title>Chromosome-level assembly of the Caenorhabditis remanei genome.</title>
        <authorList>
            <person name="Teterina A.A."/>
            <person name="Willis J.H."/>
            <person name="Phillips P.C."/>
        </authorList>
    </citation>
    <scope>NUCLEOTIDE SEQUENCE [LARGE SCALE GENOMIC DNA]</scope>
    <source>
        <strain evidence="2 3">PX506</strain>
        <tissue evidence="2">Whole organism</tissue>
    </source>
</reference>
<dbReference type="KEGG" id="crq:GCK72_015577"/>
<name>A0A6A5GWX5_CAERE</name>
<evidence type="ECO:0000313" key="3">
    <source>
        <dbReference type="Proteomes" id="UP000483820"/>
    </source>
</evidence>
<organism evidence="2 3">
    <name type="scientific">Caenorhabditis remanei</name>
    <name type="common">Caenorhabditis vulgaris</name>
    <dbReference type="NCBI Taxonomy" id="31234"/>
    <lineage>
        <taxon>Eukaryota</taxon>
        <taxon>Metazoa</taxon>
        <taxon>Ecdysozoa</taxon>
        <taxon>Nematoda</taxon>
        <taxon>Chromadorea</taxon>
        <taxon>Rhabditida</taxon>
        <taxon>Rhabditina</taxon>
        <taxon>Rhabditomorpha</taxon>
        <taxon>Rhabditoidea</taxon>
        <taxon>Rhabditidae</taxon>
        <taxon>Peloderinae</taxon>
        <taxon>Caenorhabditis</taxon>
    </lineage>
</organism>
<comment type="caution">
    <text evidence="2">The sequence shown here is derived from an EMBL/GenBank/DDBJ whole genome shotgun (WGS) entry which is preliminary data.</text>
</comment>
<sequence length="90" mass="10645">MRLYKTLSNKTSLWTFSGTSLLPNHRQQHLSQMRVVEPEQHHEHGNKKLQDGGNTDADRELHSQRRSTYQMAQTDINNKCENTYNWNYAK</sequence>